<evidence type="ECO:0000313" key="1">
    <source>
        <dbReference type="EMBL" id="SUA41149.1"/>
    </source>
</evidence>
<gene>
    <name evidence="1" type="ORF">NCTC13184_00482</name>
</gene>
<name>A0A378WIV4_9NOCA</name>
<proteinExistence type="predicted"/>
<accession>A0A378WIV4</accession>
<protein>
    <recommendedName>
        <fullName evidence="3">Apea-like HEPN domain-containing protein</fullName>
    </recommendedName>
</protein>
<evidence type="ECO:0008006" key="3">
    <source>
        <dbReference type="Google" id="ProtNLM"/>
    </source>
</evidence>
<dbReference type="AlphaFoldDB" id="A0A378WIV4"/>
<dbReference type="Proteomes" id="UP000255082">
    <property type="component" value="Unassembled WGS sequence"/>
</dbReference>
<evidence type="ECO:0000313" key="2">
    <source>
        <dbReference type="Proteomes" id="UP000255082"/>
    </source>
</evidence>
<dbReference type="EMBL" id="UGRU01000001">
    <property type="protein sequence ID" value="SUA41149.1"/>
    <property type="molecule type" value="Genomic_DNA"/>
</dbReference>
<organism evidence="1 2">
    <name type="scientific">Nocardia africana</name>
    <dbReference type="NCBI Taxonomy" id="134964"/>
    <lineage>
        <taxon>Bacteria</taxon>
        <taxon>Bacillati</taxon>
        <taxon>Actinomycetota</taxon>
        <taxon>Actinomycetes</taxon>
        <taxon>Mycobacteriales</taxon>
        <taxon>Nocardiaceae</taxon>
        <taxon>Nocardia</taxon>
    </lineage>
</organism>
<sequence length="337" mass="37371">MRRVSRTNIQALAWEHPQVVDYNFRNTILLAPANQLDVAAERFVLSPAEEPSVWIRPLLPGETIDKATQLLLEGGRYPTAAEAISAGKRWRRWLLMTFASHYIGIDIGDEDQPYAEPMSTEFIPVAIPEGTALFRDHHGLLVYPADPPAKFGRFGASATAVRSGRALLERLHAVQQADPGVSDEQVLAFNLMHSSLFDDNVETQFVLLVTAVEAILRPAKRSPEYRKLIKTFIRQTEQSDLPANERNSLSGYLGNGQRYSITETGRTLAGILGKATYDGLAPSDFFASAYSMRSNIVHGNACRPSQEELRHKLPALRAFVTQLLERAIFGENRASAG</sequence>
<reference evidence="1 2" key="1">
    <citation type="submission" date="2018-06" db="EMBL/GenBank/DDBJ databases">
        <authorList>
            <consortium name="Pathogen Informatics"/>
            <person name="Doyle S."/>
        </authorList>
    </citation>
    <scope>NUCLEOTIDE SEQUENCE [LARGE SCALE GENOMIC DNA]</scope>
    <source>
        <strain evidence="1 2">NCTC13184</strain>
    </source>
</reference>